<dbReference type="HOGENOM" id="CLU_077467_1_1_2"/>
<name>F6D5C6_METPW</name>
<gene>
    <name evidence="1" type="ordered locus">MSWAN_1856</name>
</gene>
<evidence type="ECO:0008006" key="3">
    <source>
        <dbReference type="Google" id="ProtNLM"/>
    </source>
</evidence>
<dbReference type="RefSeq" id="WP_013826366.1">
    <property type="nucleotide sequence ID" value="NC_015574.1"/>
</dbReference>
<accession>F6D5C6</accession>
<dbReference type="PIRSF" id="PIRSF024492">
    <property type="entry name" value="UCP024492"/>
    <property type="match status" value="1"/>
</dbReference>
<keyword evidence="2" id="KW-1185">Reference proteome</keyword>
<protein>
    <recommendedName>
        <fullName evidence="3">DUF488 domain-containing protein</fullName>
    </recommendedName>
</protein>
<dbReference type="PANTHER" id="PTHR39337:SF1">
    <property type="entry name" value="BLR5642 PROTEIN"/>
    <property type="match status" value="1"/>
</dbReference>
<dbReference type="GeneID" id="10669366"/>
<sequence>MQTGENLGDNIVYTVGHSNIELKKFIKLLKLHKVRSLVDVRSAPYSKYVPQFNKKDLELTLENKGVEYIYLGDKIGGKPKDEKYYINGKVQYNLVEETDAFKEGISVLISVAFCKKTVLMCSEENPYSCHRHHLIAQNLLKRGLKVFHLRGDGTLERAMMEDIQLKLF</sequence>
<dbReference type="InterPro" id="IPR014519">
    <property type="entry name" value="UCP024492"/>
</dbReference>
<evidence type="ECO:0000313" key="1">
    <source>
        <dbReference type="EMBL" id="AEG18867.1"/>
    </source>
</evidence>
<dbReference type="PANTHER" id="PTHR39337">
    <property type="entry name" value="BLR5642 PROTEIN"/>
    <property type="match status" value="1"/>
</dbReference>
<dbReference type="Pfam" id="PF04343">
    <property type="entry name" value="DUF488"/>
    <property type="match status" value="1"/>
</dbReference>
<dbReference type="EMBL" id="CP002772">
    <property type="protein sequence ID" value="AEG18867.1"/>
    <property type="molecule type" value="Genomic_DNA"/>
</dbReference>
<reference evidence="1 2" key="1">
    <citation type="journal article" date="2014" name="Int. J. Syst. Evol. Microbiol.">
        <title>Methanobacterium paludis sp. nov. and a novel strain of Methanobacterium lacus isolated from northern peatlands.</title>
        <authorList>
            <person name="Cadillo-Quiroz H."/>
            <person name="Brauer S.L."/>
            <person name="Goodson N."/>
            <person name="Yavitt J.B."/>
            <person name="Zinder S.H."/>
        </authorList>
    </citation>
    <scope>NUCLEOTIDE SEQUENCE [LARGE SCALE GENOMIC DNA]</scope>
    <source>
        <strain evidence="2">DSM 25820 / JCM 18151 / SWAN1</strain>
    </source>
</reference>
<dbReference type="Proteomes" id="UP000009231">
    <property type="component" value="Chromosome"/>
</dbReference>
<dbReference type="eggNOG" id="arCOG00723">
    <property type="taxonomic scope" value="Archaea"/>
</dbReference>
<proteinExistence type="predicted"/>
<dbReference type="OrthoDB" id="15220at2157"/>
<evidence type="ECO:0000313" key="2">
    <source>
        <dbReference type="Proteomes" id="UP000009231"/>
    </source>
</evidence>
<dbReference type="AlphaFoldDB" id="F6D5C6"/>
<dbReference type="InterPro" id="IPR007438">
    <property type="entry name" value="DUF488"/>
</dbReference>
<organism evidence="1 2">
    <name type="scientific">Methanobacterium paludis (strain DSM 25820 / JCM 18151 / SWAN1)</name>
    <dbReference type="NCBI Taxonomy" id="868131"/>
    <lineage>
        <taxon>Archaea</taxon>
        <taxon>Methanobacteriati</taxon>
        <taxon>Methanobacteriota</taxon>
        <taxon>Methanomada group</taxon>
        <taxon>Methanobacteria</taxon>
        <taxon>Methanobacteriales</taxon>
        <taxon>Methanobacteriaceae</taxon>
        <taxon>Methanobacterium</taxon>
    </lineage>
</organism>
<dbReference type="KEGG" id="mew:MSWAN_1856"/>